<dbReference type="InterPro" id="IPR046513">
    <property type="entry name" value="DUF6691"/>
</dbReference>
<dbReference type="PANTHER" id="PTHR30574:SF1">
    <property type="entry name" value="SULPHUR TRANSPORT DOMAIN-CONTAINING PROTEIN"/>
    <property type="match status" value="1"/>
</dbReference>
<comment type="subcellular location">
    <subcellularLocation>
        <location evidence="1">Cell inner membrane</location>
        <topology evidence="1">Multi-pass membrane protein</topology>
    </subcellularLocation>
</comment>
<name>D7G370_ECTSI</name>
<dbReference type="Pfam" id="PF04143">
    <property type="entry name" value="Sulf_transp"/>
    <property type="match status" value="1"/>
</dbReference>
<gene>
    <name evidence="9" type="ORF">Esi_0050_0039</name>
</gene>
<keyword evidence="4" id="KW-0997">Cell inner membrane</keyword>
<evidence type="ECO:0000256" key="6">
    <source>
        <dbReference type="ARBA" id="ARBA00022989"/>
    </source>
</evidence>
<evidence type="ECO:0000256" key="7">
    <source>
        <dbReference type="ARBA" id="ARBA00023136"/>
    </source>
</evidence>
<keyword evidence="6 8" id="KW-1133">Transmembrane helix</keyword>
<keyword evidence="5 8" id="KW-0812">Transmembrane</keyword>
<sequence length="336" mass="34043">MLAATGKLAGLSGIFDGVFSRASGRGWKVLFLSGFTVGGVVAGIVYPAGLDQTGAPALSSLGYAVAGFLVGLGTRLGSGCTSGHGLCGLPRLSRRSIVATLTFLTSGIATASVLAAWNDSASGGAALVTHETPVLAARYASLAAAAVGTLLTLTKREERAQWKAHLVSFLCGGSFAGGLVLSGMTQRAKVVNFLALRRNSWDPSLMFVLGFGVMVGLVGFPLVTRNLGAPLCRLPAKAEEEQSLATGTPLAEKFEIPTRTELDVPLVLGGWLFGIGWGVGGLCPGPAVVAATFGLPGPALAFMPSLVVGMRAAGPLKGALSLPHPSWVTGGKGKAS</sequence>
<evidence type="ECO:0000256" key="4">
    <source>
        <dbReference type="ARBA" id="ARBA00022519"/>
    </source>
</evidence>
<evidence type="ECO:0000256" key="5">
    <source>
        <dbReference type="ARBA" id="ARBA00022692"/>
    </source>
</evidence>
<feature type="transmembrane region" description="Helical" evidence="8">
    <location>
        <begin position="55"/>
        <end position="76"/>
    </location>
</feature>
<protein>
    <submittedName>
        <fullName evidence="9">YeeE/YedE family protein</fullName>
    </submittedName>
</protein>
<evidence type="ECO:0000256" key="1">
    <source>
        <dbReference type="ARBA" id="ARBA00004429"/>
    </source>
</evidence>
<dbReference type="EMBL" id="FN649734">
    <property type="protein sequence ID" value="CBJ26917.1"/>
    <property type="molecule type" value="Genomic_DNA"/>
</dbReference>
<dbReference type="Proteomes" id="UP000002630">
    <property type="component" value="Linkage Group LG09"/>
</dbReference>
<evidence type="ECO:0000256" key="3">
    <source>
        <dbReference type="ARBA" id="ARBA00022475"/>
    </source>
</evidence>
<dbReference type="OMA" id="MLASCIM"/>
<dbReference type="OrthoDB" id="46116at2759"/>
<evidence type="ECO:0000256" key="2">
    <source>
        <dbReference type="ARBA" id="ARBA00022448"/>
    </source>
</evidence>
<dbReference type="InterPro" id="IPR007272">
    <property type="entry name" value="Sulf_transp_TsuA/YedE"/>
</dbReference>
<dbReference type="eggNOG" id="ENOG502S27S">
    <property type="taxonomic scope" value="Eukaryota"/>
</dbReference>
<dbReference type="GO" id="GO:0005886">
    <property type="term" value="C:plasma membrane"/>
    <property type="evidence" value="ECO:0007669"/>
    <property type="project" value="UniProtKB-SubCell"/>
</dbReference>
<dbReference type="InParanoid" id="D7G370"/>
<dbReference type="AlphaFoldDB" id="D7G370"/>
<feature type="transmembrane region" description="Helical" evidence="8">
    <location>
        <begin position="137"/>
        <end position="154"/>
    </location>
</feature>
<feature type="transmembrane region" description="Helical" evidence="8">
    <location>
        <begin position="97"/>
        <end position="117"/>
    </location>
</feature>
<organism evidence="9 10">
    <name type="scientific">Ectocarpus siliculosus</name>
    <name type="common">Brown alga</name>
    <name type="synonym">Conferva siliculosa</name>
    <dbReference type="NCBI Taxonomy" id="2880"/>
    <lineage>
        <taxon>Eukaryota</taxon>
        <taxon>Sar</taxon>
        <taxon>Stramenopiles</taxon>
        <taxon>Ochrophyta</taxon>
        <taxon>PX clade</taxon>
        <taxon>Phaeophyceae</taxon>
        <taxon>Ectocarpales</taxon>
        <taxon>Ectocarpaceae</taxon>
        <taxon>Ectocarpus</taxon>
    </lineage>
</organism>
<feature type="transmembrane region" description="Helical" evidence="8">
    <location>
        <begin position="29"/>
        <end position="49"/>
    </location>
</feature>
<evidence type="ECO:0000256" key="8">
    <source>
        <dbReference type="SAM" id="Phobius"/>
    </source>
</evidence>
<keyword evidence="7 8" id="KW-0472">Membrane</keyword>
<feature type="transmembrane region" description="Helical" evidence="8">
    <location>
        <begin position="204"/>
        <end position="223"/>
    </location>
</feature>
<feature type="transmembrane region" description="Helical" evidence="8">
    <location>
        <begin position="166"/>
        <end position="184"/>
    </location>
</feature>
<dbReference type="Pfam" id="PF20398">
    <property type="entry name" value="DUF6691"/>
    <property type="match status" value="2"/>
</dbReference>
<evidence type="ECO:0000313" key="9">
    <source>
        <dbReference type="EMBL" id="CBJ26917.1"/>
    </source>
</evidence>
<keyword evidence="10" id="KW-1185">Reference proteome</keyword>
<keyword evidence="3" id="KW-1003">Cell membrane</keyword>
<reference evidence="9 10" key="1">
    <citation type="journal article" date="2010" name="Nature">
        <title>The Ectocarpus genome and the independent evolution of multicellularity in brown algae.</title>
        <authorList>
            <person name="Cock J.M."/>
            <person name="Sterck L."/>
            <person name="Rouze P."/>
            <person name="Scornet D."/>
            <person name="Allen A.E."/>
            <person name="Amoutzias G."/>
            <person name="Anthouard V."/>
            <person name="Artiguenave F."/>
            <person name="Aury J.M."/>
            <person name="Badger J.H."/>
            <person name="Beszteri B."/>
            <person name="Billiau K."/>
            <person name="Bonnet E."/>
            <person name="Bothwell J.H."/>
            <person name="Bowler C."/>
            <person name="Boyen C."/>
            <person name="Brownlee C."/>
            <person name="Carrano C.J."/>
            <person name="Charrier B."/>
            <person name="Cho G.Y."/>
            <person name="Coelho S.M."/>
            <person name="Collen J."/>
            <person name="Corre E."/>
            <person name="Da Silva C."/>
            <person name="Delage L."/>
            <person name="Delaroque N."/>
            <person name="Dittami S.M."/>
            <person name="Doulbeau S."/>
            <person name="Elias M."/>
            <person name="Farnham G."/>
            <person name="Gachon C.M."/>
            <person name="Gschloessl B."/>
            <person name="Heesch S."/>
            <person name="Jabbari K."/>
            <person name="Jubin C."/>
            <person name="Kawai H."/>
            <person name="Kimura K."/>
            <person name="Kloareg B."/>
            <person name="Kupper F.C."/>
            <person name="Lang D."/>
            <person name="Le Bail A."/>
            <person name="Leblanc C."/>
            <person name="Lerouge P."/>
            <person name="Lohr M."/>
            <person name="Lopez P.J."/>
            <person name="Martens C."/>
            <person name="Maumus F."/>
            <person name="Michel G."/>
            <person name="Miranda-Saavedra D."/>
            <person name="Morales J."/>
            <person name="Moreau H."/>
            <person name="Motomura T."/>
            <person name="Nagasato C."/>
            <person name="Napoli C.A."/>
            <person name="Nelson D.R."/>
            <person name="Nyvall-Collen P."/>
            <person name="Peters A.F."/>
            <person name="Pommier C."/>
            <person name="Potin P."/>
            <person name="Poulain J."/>
            <person name="Quesneville H."/>
            <person name="Read B."/>
            <person name="Rensing S.A."/>
            <person name="Ritter A."/>
            <person name="Rousvoal S."/>
            <person name="Samanta M."/>
            <person name="Samson G."/>
            <person name="Schroeder D.C."/>
            <person name="Segurens B."/>
            <person name="Strittmatter M."/>
            <person name="Tonon T."/>
            <person name="Tregear J.W."/>
            <person name="Valentin K."/>
            <person name="von Dassow P."/>
            <person name="Yamagishi T."/>
            <person name="Van de Peer Y."/>
            <person name="Wincker P."/>
        </authorList>
    </citation>
    <scope>NUCLEOTIDE SEQUENCE [LARGE SCALE GENOMIC DNA]</scope>
    <source>
        <strain evidence="10">Ec32 / CCAP1310/4</strain>
    </source>
</reference>
<proteinExistence type="predicted"/>
<keyword evidence="2" id="KW-0813">Transport</keyword>
<dbReference type="EMBL" id="FN648708">
    <property type="protein sequence ID" value="CBJ26917.1"/>
    <property type="molecule type" value="Genomic_DNA"/>
</dbReference>
<evidence type="ECO:0000313" key="10">
    <source>
        <dbReference type="Proteomes" id="UP000002630"/>
    </source>
</evidence>
<dbReference type="PANTHER" id="PTHR30574">
    <property type="entry name" value="INNER MEMBRANE PROTEIN YEDE"/>
    <property type="match status" value="1"/>
</dbReference>
<accession>D7G370</accession>